<sequence>MKLFYFLSIYLLLIACKEEDDHSFTTVPSVVASTFQSNFQNTIGLEWEVAGKNFEAEFELASIEYKALFNKKGELLKYKKDFHYSKLPKHLQQILNENFELHQIDKIEQIHIKGKKYYQLEIEQSFTELKKLFNENGNLINTIPIWD</sequence>
<accession>A0AC61Y7A8</accession>
<comment type="caution">
    <text evidence="1">The sequence shown here is derived from an EMBL/GenBank/DDBJ whole genome shotgun (WGS) entry which is preliminary data.</text>
</comment>
<reference evidence="1" key="1">
    <citation type="submission" date="2019-09" db="EMBL/GenBank/DDBJ databases">
        <authorList>
            <person name="Rodrigo-Torres L."/>
            <person name="Arahal R. D."/>
            <person name="Lucena T."/>
        </authorList>
    </citation>
    <scope>NUCLEOTIDE SEQUENCE</scope>
    <source>
        <strain evidence="1">ISS653</strain>
    </source>
</reference>
<evidence type="ECO:0000313" key="2">
    <source>
        <dbReference type="Proteomes" id="UP000356253"/>
    </source>
</evidence>
<name>A0AC61Y7A8_9FLAO</name>
<dbReference type="EMBL" id="CABVMM010000004">
    <property type="protein sequence ID" value="VVV00058.1"/>
    <property type="molecule type" value="Genomic_DNA"/>
</dbReference>
<dbReference type="Proteomes" id="UP000356253">
    <property type="component" value="Unassembled WGS sequence"/>
</dbReference>
<protein>
    <submittedName>
        <fullName evidence="1">Uncharacterized protein</fullName>
    </submittedName>
</protein>
<gene>
    <name evidence="1" type="ORF">FVB9532_01322</name>
</gene>
<keyword evidence="2" id="KW-1185">Reference proteome</keyword>
<evidence type="ECO:0000313" key="1">
    <source>
        <dbReference type="EMBL" id="VVV00058.1"/>
    </source>
</evidence>
<organism evidence="1 2">
    <name type="scientific">Mesonia oceanica</name>
    <dbReference type="NCBI Taxonomy" id="2687242"/>
    <lineage>
        <taxon>Bacteria</taxon>
        <taxon>Pseudomonadati</taxon>
        <taxon>Bacteroidota</taxon>
        <taxon>Flavobacteriia</taxon>
        <taxon>Flavobacteriales</taxon>
        <taxon>Flavobacteriaceae</taxon>
        <taxon>Mesonia</taxon>
    </lineage>
</organism>
<proteinExistence type="predicted"/>